<dbReference type="InterPro" id="IPR011008">
    <property type="entry name" value="Dimeric_a/b-barrel"/>
</dbReference>
<dbReference type="InterPro" id="IPR012577">
    <property type="entry name" value="NIPSNAP"/>
</dbReference>
<feature type="domain" description="NIPSNAP" evidence="1">
    <location>
        <begin position="17"/>
        <end position="112"/>
    </location>
</feature>
<accession>A0A5C4RUW4</accession>
<dbReference type="RefSeq" id="WP_139445591.1">
    <property type="nucleotide sequence ID" value="NZ_SMDR01000001.1"/>
</dbReference>
<dbReference type="SUPFAM" id="SSF54909">
    <property type="entry name" value="Dimeric alpha+beta barrel"/>
    <property type="match status" value="1"/>
</dbReference>
<gene>
    <name evidence="2" type="ORF">E1B00_03170</name>
</gene>
<organism evidence="2 3">
    <name type="scientific">Arenimonas terrae</name>
    <dbReference type="NCBI Taxonomy" id="2546226"/>
    <lineage>
        <taxon>Bacteria</taxon>
        <taxon>Pseudomonadati</taxon>
        <taxon>Pseudomonadota</taxon>
        <taxon>Gammaproteobacteria</taxon>
        <taxon>Lysobacterales</taxon>
        <taxon>Lysobacteraceae</taxon>
        <taxon>Arenimonas</taxon>
    </lineage>
</organism>
<dbReference type="Pfam" id="PF07978">
    <property type="entry name" value="NIPSNAP"/>
    <property type="match status" value="1"/>
</dbReference>
<dbReference type="Gene3D" id="3.30.70.100">
    <property type="match status" value="1"/>
</dbReference>
<reference evidence="2 3" key="1">
    <citation type="submission" date="2019-03" db="EMBL/GenBank/DDBJ databases">
        <title>Arenimonas daejeonensis sp. nov., isolated from compost.</title>
        <authorList>
            <person name="Jeon C.O."/>
        </authorList>
    </citation>
    <scope>NUCLEOTIDE SEQUENCE [LARGE SCALE GENOMIC DNA]</scope>
    <source>
        <strain evidence="2 3">R29</strain>
    </source>
</reference>
<proteinExistence type="predicted"/>
<dbReference type="AlphaFoldDB" id="A0A5C4RUW4"/>
<name>A0A5C4RUW4_9GAMM</name>
<protein>
    <submittedName>
        <fullName evidence="2">NIPSNAP family protein</fullName>
    </submittedName>
</protein>
<evidence type="ECO:0000259" key="1">
    <source>
        <dbReference type="Pfam" id="PF07978"/>
    </source>
</evidence>
<evidence type="ECO:0000313" key="2">
    <source>
        <dbReference type="EMBL" id="TNJ34798.1"/>
    </source>
</evidence>
<comment type="caution">
    <text evidence="2">The sequence shown here is derived from an EMBL/GenBank/DDBJ whole genome shotgun (WGS) entry which is preliminary data.</text>
</comment>
<dbReference type="EMBL" id="SMDR01000001">
    <property type="protein sequence ID" value="TNJ34798.1"/>
    <property type="molecule type" value="Genomic_DNA"/>
</dbReference>
<keyword evidence="3" id="KW-1185">Reference proteome</keyword>
<sequence>MNTAVADTPAATRCAVVELRQYTLKRGQREALVWLFENFLIEPQEAAGMQVIGQFQDLDDPDRFVWLRGFPDMARRAEALQAFYGGPVWAAHRDAANGTMIDSDDVLLLRPVGSGFALDGLERAARASAPRSPARLEAVVCPVEAHSEEPVRRWFEARIAPQLRANGAEVLGAFATETAANTFPRLPVREGERVFAWFARFDSAAALAGWEQRRESLADWRRDDAALRAMLAGPPAVLRLAPTARSRLGAP</sequence>
<dbReference type="Proteomes" id="UP000305760">
    <property type="component" value="Unassembled WGS sequence"/>
</dbReference>
<evidence type="ECO:0000313" key="3">
    <source>
        <dbReference type="Proteomes" id="UP000305760"/>
    </source>
</evidence>
<dbReference type="OrthoDB" id="9809695at2"/>